<dbReference type="NCBIfam" id="NF033542">
    <property type="entry name" value="transpos_IS110"/>
    <property type="match status" value="1"/>
</dbReference>
<dbReference type="InterPro" id="IPR003346">
    <property type="entry name" value="Transposase_20"/>
</dbReference>
<protein>
    <submittedName>
        <fullName evidence="3">Transposase</fullName>
    </submittedName>
</protein>
<dbReference type="RefSeq" id="WP_042214646.1">
    <property type="nucleotide sequence ID" value="NZ_CP009285.1"/>
</dbReference>
<dbReference type="GO" id="GO:0004803">
    <property type="term" value="F:transposase activity"/>
    <property type="evidence" value="ECO:0007669"/>
    <property type="project" value="InterPro"/>
</dbReference>
<sequence>MDAIRECCAGLDVHNKTVVACILNGPLDHTPQKQISTFGTTTRELLRLQDWLIANQCQAVAMESTGVLWKPVWNVLESTCDIVLANARTIKNIPGRKTDMNDAFWIAKLHRCGLVQASVVLPEQLRDLRDWTRYRVKMVQAITAEKNRIHKLLQDGNIKLSSFITDVFGVSGRLLLEQLMDGEVLDEEQLRGLVKTKLKKKVPELMEALNGRVRRHHREMMRLHWDHLLYLEKQIEQVEARIECKLAPYAEELEWLDSIPGIERNTAAAIFAELGPEVHQRFETEEQLTSWAGVSPGNKESAGRKSKTKCLPGNKFLKRALTQAAWANEKSSNRIGQHFRRVRKRRGDKKACVATAHLLIKIIYSLMKNRSGYEEKDVPESTSKEKALAYYLKQIEKLGLTVQVTSPETS</sequence>
<dbReference type="HOGENOM" id="CLU_036902_11_0_9"/>
<dbReference type="GO" id="GO:0003677">
    <property type="term" value="F:DNA binding"/>
    <property type="evidence" value="ECO:0007669"/>
    <property type="project" value="InterPro"/>
</dbReference>
<evidence type="ECO:0000313" key="3">
    <source>
        <dbReference type="EMBL" id="AIQ59091.1"/>
    </source>
</evidence>
<organism evidence="3 4">
    <name type="scientific">Paenibacillus borealis</name>
    <dbReference type="NCBI Taxonomy" id="160799"/>
    <lineage>
        <taxon>Bacteria</taxon>
        <taxon>Bacillati</taxon>
        <taxon>Bacillota</taxon>
        <taxon>Bacilli</taxon>
        <taxon>Bacillales</taxon>
        <taxon>Paenibacillaceae</taxon>
        <taxon>Paenibacillus</taxon>
    </lineage>
</organism>
<reference evidence="3" key="1">
    <citation type="submission" date="2014-08" db="EMBL/GenBank/DDBJ databases">
        <title>Comparative genomics of the Paenibacillus odorifer group.</title>
        <authorList>
            <person name="den Bakker H.C."/>
            <person name="Tsai Y.-C.Y.-C."/>
            <person name="Martin N."/>
            <person name="Korlach J."/>
            <person name="Wiedmann M."/>
        </authorList>
    </citation>
    <scope>NUCLEOTIDE SEQUENCE [LARGE SCALE GENOMIC DNA]</scope>
    <source>
        <strain evidence="3">DSM 13188</strain>
    </source>
</reference>
<dbReference type="GO" id="GO:0006313">
    <property type="term" value="P:DNA transposition"/>
    <property type="evidence" value="ECO:0007669"/>
    <property type="project" value="InterPro"/>
</dbReference>
<dbReference type="Proteomes" id="UP000029518">
    <property type="component" value="Chromosome"/>
</dbReference>
<evidence type="ECO:0000259" key="2">
    <source>
        <dbReference type="Pfam" id="PF02371"/>
    </source>
</evidence>
<feature type="domain" description="Transposase IS110-like N-terminal" evidence="1">
    <location>
        <begin position="9"/>
        <end position="155"/>
    </location>
</feature>
<accession>A0A089LC58</accession>
<evidence type="ECO:0000313" key="4">
    <source>
        <dbReference type="Proteomes" id="UP000029518"/>
    </source>
</evidence>
<dbReference type="InterPro" id="IPR002525">
    <property type="entry name" value="Transp_IS110-like_N"/>
</dbReference>
<dbReference type="EMBL" id="CP009285">
    <property type="protein sequence ID" value="AIQ59091.1"/>
    <property type="molecule type" value="Genomic_DNA"/>
</dbReference>
<dbReference type="AlphaFoldDB" id="A0A089LC58"/>
<dbReference type="Pfam" id="PF01548">
    <property type="entry name" value="DEDD_Tnp_IS110"/>
    <property type="match status" value="1"/>
</dbReference>
<keyword evidence="4" id="KW-1185">Reference proteome</keyword>
<proteinExistence type="predicted"/>
<feature type="domain" description="Transposase IS116/IS110/IS902 C-terminal" evidence="2">
    <location>
        <begin position="255"/>
        <end position="329"/>
    </location>
</feature>
<gene>
    <name evidence="3" type="ORF">PBOR_20760</name>
</gene>
<dbReference type="KEGG" id="pbd:PBOR_20760"/>
<dbReference type="PANTHER" id="PTHR33055">
    <property type="entry name" value="TRANSPOSASE FOR INSERTION SEQUENCE ELEMENT IS1111A"/>
    <property type="match status" value="1"/>
</dbReference>
<dbReference type="InterPro" id="IPR047650">
    <property type="entry name" value="Transpos_IS110"/>
</dbReference>
<dbReference type="OrthoDB" id="9815354at2"/>
<dbReference type="PANTHER" id="PTHR33055:SF15">
    <property type="entry name" value="TRANSPOSASE-RELATED"/>
    <property type="match status" value="1"/>
</dbReference>
<name>A0A089LC58_PAEBO</name>
<evidence type="ECO:0000259" key="1">
    <source>
        <dbReference type="Pfam" id="PF01548"/>
    </source>
</evidence>
<dbReference type="Pfam" id="PF02371">
    <property type="entry name" value="Transposase_20"/>
    <property type="match status" value="1"/>
</dbReference>